<keyword evidence="2" id="KW-0732">Signal</keyword>
<feature type="signal peptide" evidence="2">
    <location>
        <begin position="1"/>
        <end position="23"/>
    </location>
</feature>
<feature type="region of interest" description="Disordered" evidence="1">
    <location>
        <begin position="188"/>
        <end position="250"/>
    </location>
</feature>
<feature type="compositionally biased region" description="Low complexity" evidence="1">
    <location>
        <begin position="217"/>
        <end position="240"/>
    </location>
</feature>
<accession>A0AAD9MMU8</accession>
<feature type="region of interest" description="Disordered" evidence="1">
    <location>
        <begin position="91"/>
        <end position="121"/>
    </location>
</feature>
<reference evidence="3" key="1">
    <citation type="journal article" date="2023" name="Mol. Biol. Evol.">
        <title>Third-Generation Sequencing Reveals the Adaptive Role of the Epigenome in Three Deep-Sea Polychaetes.</title>
        <authorList>
            <person name="Perez M."/>
            <person name="Aroh O."/>
            <person name="Sun Y."/>
            <person name="Lan Y."/>
            <person name="Juniper S.K."/>
            <person name="Young C.R."/>
            <person name="Angers B."/>
            <person name="Qian P.Y."/>
        </authorList>
    </citation>
    <scope>NUCLEOTIDE SEQUENCE</scope>
    <source>
        <strain evidence="3">R07B-5</strain>
    </source>
</reference>
<feature type="compositionally biased region" description="Polar residues" evidence="1">
    <location>
        <begin position="241"/>
        <end position="250"/>
    </location>
</feature>
<dbReference type="Proteomes" id="UP001209878">
    <property type="component" value="Unassembled WGS sequence"/>
</dbReference>
<keyword evidence="4" id="KW-1185">Reference proteome</keyword>
<organism evidence="3 4">
    <name type="scientific">Ridgeia piscesae</name>
    <name type="common">Tubeworm</name>
    <dbReference type="NCBI Taxonomy" id="27915"/>
    <lineage>
        <taxon>Eukaryota</taxon>
        <taxon>Metazoa</taxon>
        <taxon>Spiralia</taxon>
        <taxon>Lophotrochozoa</taxon>
        <taxon>Annelida</taxon>
        <taxon>Polychaeta</taxon>
        <taxon>Sedentaria</taxon>
        <taxon>Canalipalpata</taxon>
        <taxon>Sabellida</taxon>
        <taxon>Siboglinidae</taxon>
        <taxon>Ridgeia</taxon>
    </lineage>
</organism>
<feature type="compositionally biased region" description="Basic residues" evidence="1">
    <location>
        <begin position="91"/>
        <end position="104"/>
    </location>
</feature>
<dbReference type="AlphaFoldDB" id="A0AAD9MMU8"/>
<comment type="caution">
    <text evidence="3">The sequence shown here is derived from an EMBL/GenBank/DDBJ whole genome shotgun (WGS) entry which is preliminary data.</text>
</comment>
<dbReference type="EMBL" id="JAODUO010008025">
    <property type="protein sequence ID" value="KAK2138323.1"/>
    <property type="molecule type" value="Genomic_DNA"/>
</dbReference>
<gene>
    <name evidence="3" type="ORF">NP493_7983g00002</name>
</gene>
<feature type="chain" id="PRO_5041997720" evidence="2">
    <location>
        <begin position="24"/>
        <end position="250"/>
    </location>
</feature>
<evidence type="ECO:0000256" key="1">
    <source>
        <dbReference type="SAM" id="MobiDB-lite"/>
    </source>
</evidence>
<evidence type="ECO:0000313" key="4">
    <source>
        <dbReference type="Proteomes" id="UP001209878"/>
    </source>
</evidence>
<evidence type="ECO:0000313" key="3">
    <source>
        <dbReference type="EMBL" id="KAK2138323.1"/>
    </source>
</evidence>
<evidence type="ECO:0000256" key="2">
    <source>
        <dbReference type="SAM" id="SignalP"/>
    </source>
</evidence>
<name>A0AAD9MMU8_RIDPI</name>
<sequence>MENLLTFLVVLTVGVVSPTVLDATDSVVAAEGKSFQSFQLFPPRQWSKLQKKHQIKSRFHILRATTESVASSTVGETTPTVEKRAKQFRPLPRRKPLERRKAFPRQRQQNQSHQVRSEKQRRLLKQRVKQLRPLLRRKQLERLKAFLRQRQQNQSHQVRSEKQRRLLKQRAKQLRPLPRRKPLERLKAFPRQRQQNQSHQVRSEKQRRLLKQRAKQLRPLLGGNTGTTESVSSAATTESSHQASENNADC</sequence>
<protein>
    <submittedName>
        <fullName evidence="3">Uncharacterized protein</fullName>
    </submittedName>
</protein>
<proteinExistence type="predicted"/>